<accession>A0A134ABA3</accession>
<dbReference type="InterPro" id="IPR020568">
    <property type="entry name" value="Ribosomal_Su5_D2-typ_SF"/>
</dbReference>
<gene>
    <name evidence="5" type="ORF">HMPREF1863_01495</name>
</gene>
<dbReference type="GO" id="GO:0003677">
    <property type="term" value="F:DNA binding"/>
    <property type="evidence" value="ECO:0007669"/>
    <property type="project" value="InterPro"/>
</dbReference>
<dbReference type="GO" id="GO:0005524">
    <property type="term" value="F:ATP binding"/>
    <property type="evidence" value="ECO:0007669"/>
    <property type="project" value="UniProtKB-KW"/>
</dbReference>
<dbReference type="InterPro" id="IPR000523">
    <property type="entry name" value="Mg_chelatse_chII-like_cat_dom"/>
</dbReference>
<feature type="domain" description="AAA+ ATPase" evidence="4">
    <location>
        <begin position="211"/>
        <end position="393"/>
    </location>
</feature>
<evidence type="ECO:0000313" key="5">
    <source>
        <dbReference type="EMBL" id="KXB64989.1"/>
    </source>
</evidence>
<dbReference type="InterPro" id="IPR001208">
    <property type="entry name" value="MCM_dom"/>
</dbReference>
<comment type="caution">
    <text evidence="5">The sequence shown here is derived from an EMBL/GenBank/DDBJ whole genome shotgun (WGS) entry which is preliminary data.</text>
</comment>
<reference evidence="6" key="1">
    <citation type="submission" date="2016-01" db="EMBL/GenBank/DDBJ databases">
        <authorList>
            <person name="Mitreva M."/>
            <person name="Pepin K.H."/>
            <person name="Mihindukulasuriya K.A."/>
            <person name="Fulton R."/>
            <person name="Fronick C."/>
            <person name="O'Laughlin M."/>
            <person name="Miner T."/>
            <person name="Herter B."/>
            <person name="Rosa B.A."/>
            <person name="Cordes M."/>
            <person name="Tomlinson C."/>
            <person name="Wollam A."/>
            <person name="Palsikar V.B."/>
            <person name="Mardis E.R."/>
            <person name="Wilson R.K."/>
        </authorList>
    </citation>
    <scope>NUCLEOTIDE SEQUENCE [LARGE SCALE GENOMIC DNA]</scope>
    <source>
        <strain evidence="6">DNF00729</strain>
    </source>
</reference>
<dbReference type="InterPro" id="IPR025158">
    <property type="entry name" value="Mg_chelat-rel_C"/>
</dbReference>
<comment type="similarity">
    <text evidence="1">Belongs to the Mg-chelatase subunits D/I family. ComM subfamily.</text>
</comment>
<protein>
    <submittedName>
        <fullName evidence="5">Mg chelatase-like protein</fullName>
    </submittedName>
</protein>
<dbReference type="SUPFAM" id="SSF52540">
    <property type="entry name" value="P-loop containing nucleoside triphosphate hydrolases"/>
    <property type="match status" value="1"/>
</dbReference>
<dbReference type="InterPro" id="IPR003593">
    <property type="entry name" value="AAA+_ATPase"/>
</dbReference>
<dbReference type="SUPFAM" id="SSF54211">
    <property type="entry name" value="Ribosomal protein S5 domain 2-like"/>
    <property type="match status" value="1"/>
</dbReference>
<evidence type="ECO:0000256" key="3">
    <source>
        <dbReference type="ARBA" id="ARBA00022840"/>
    </source>
</evidence>
<dbReference type="SMART" id="SM00382">
    <property type="entry name" value="AAA"/>
    <property type="match status" value="1"/>
</dbReference>
<dbReference type="STRING" id="755172.HMPREF1863_01495"/>
<keyword evidence="3" id="KW-0067">ATP-binding</keyword>
<sequence length="508" mass="56409">MYARVKTCSLEGLEGFVVEVECDLGRGLPRFLMVGLPDAQIRESGERVHSAIKNIGMPYPQQKITVNLAPANRRKDGSQMDLAIAISVLSAQGLCDPELVEQYIFLGELQLNGEVSGIRGALPMVASLRELGYKKFIVPKENEKETAVIEDVSIYSASNLREVVDQLNGEGSITPAQAPEPDEEDRLYTLDFSDIKGQSGLKRAMEVAAAGGHNLLMIGPPGSGKSMSAKRLPTILPRMAFDEAVEVTKIYSVSGELTSSGLMTERPFRAPHHTASGVSLIGGGRIPKPGEISLAHRGVLFLDELPEFQSKVLEVLRQPMEDGAIHISRAQARLKFPADFQLVASMNPCPCGYYQDPHHECSCSMQQIKKYLGKISHPLLDRIDLQVEVKPVNYDDMKTMEKGETSEVVRERVEKARALQRERFNGTAIRTNADIPENLIDQYCKLKESSQKLLDMAYKKYKFSGRSIHKILKVARTVADLRGEEDISDEDVLEAIRYKTVEGKYWSE</sequence>
<organism evidence="5 6">
    <name type="scientific">Aedoeadaptatus coxii</name>
    <dbReference type="NCBI Taxonomy" id="755172"/>
    <lineage>
        <taxon>Bacteria</taxon>
        <taxon>Bacillati</taxon>
        <taxon>Bacillota</taxon>
        <taxon>Tissierellia</taxon>
        <taxon>Tissierellales</taxon>
        <taxon>Peptoniphilaceae</taxon>
        <taxon>Aedoeadaptatus</taxon>
    </lineage>
</organism>
<dbReference type="NCBIfam" id="TIGR00368">
    <property type="entry name" value="YifB family Mg chelatase-like AAA ATPase"/>
    <property type="match status" value="1"/>
</dbReference>
<name>A0A134ABA3_9FIRM</name>
<dbReference type="Gene3D" id="3.40.50.300">
    <property type="entry name" value="P-loop containing nucleotide triphosphate hydrolases"/>
    <property type="match status" value="1"/>
</dbReference>
<proteinExistence type="inferred from homology"/>
<evidence type="ECO:0000259" key="4">
    <source>
        <dbReference type="SMART" id="SM00382"/>
    </source>
</evidence>
<dbReference type="InterPro" id="IPR004482">
    <property type="entry name" value="Mg_chelat-rel"/>
</dbReference>
<dbReference type="PANTHER" id="PTHR32039">
    <property type="entry name" value="MAGNESIUM-CHELATASE SUBUNIT CHLI"/>
    <property type="match status" value="1"/>
</dbReference>
<dbReference type="AlphaFoldDB" id="A0A134ABA3"/>
<dbReference type="Pfam" id="PF01078">
    <property type="entry name" value="Mg_chelatase"/>
    <property type="match status" value="1"/>
</dbReference>
<dbReference type="PRINTS" id="PR01657">
    <property type="entry name" value="MCMFAMILY"/>
</dbReference>
<keyword evidence="2" id="KW-0547">Nucleotide-binding</keyword>
<dbReference type="Pfam" id="PF13541">
    <property type="entry name" value="ChlI"/>
    <property type="match status" value="1"/>
</dbReference>
<dbReference type="OrthoDB" id="9813147at2"/>
<dbReference type="InterPro" id="IPR045006">
    <property type="entry name" value="CHLI-like"/>
</dbReference>
<keyword evidence="6" id="KW-1185">Reference proteome</keyword>
<evidence type="ECO:0000256" key="2">
    <source>
        <dbReference type="ARBA" id="ARBA00022741"/>
    </source>
</evidence>
<dbReference type="Proteomes" id="UP000070442">
    <property type="component" value="Unassembled WGS sequence"/>
</dbReference>
<dbReference type="InterPro" id="IPR027417">
    <property type="entry name" value="P-loop_NTPase"/>
</dbReference>
<dbReference type="InterPro" id="IPR014721">
    <property type="entry name" value="Ribsml_uS5_D2-typ_fold_subgr"/>
</dbReference>
<dbReference type="Pfam" id="PF13335">
    <property type="entry name" value="Mg_chelatase_C"/>
    <property type="match status" value="1"/>
</dbReference>
<dbReference type="PATRIC" id="fig|755172.3.peg.1457"/>
<dbReference type="EMBL" id="LSDG01000045">
    <property type="protein sequence ID" value="KXB64989.1"/>
    <property type="molecule type" value="Genomic_DNA"/>
</dbReference>
<dbReference type="PANTHER" id="PTHR32039:SF7">
    <property type="entry name" value="COMPETENCE PROTEIN COMM"/>
    <property type="match status" value="1"/>
</dbReference>
<evidence type="ECO:0000256" key="1">
    <source>
        <dbReference type="ARBA" id="ARBA00006354"/>
    </source>
</evidence>
<evidence type="ECO:0000313" key="6">
    <source>
        <dbReference type="Proteomes" id="UP000070442"/>
    </source>
</evidence>
<dbReference type="RefSeq" id="WP_068369053.1">
    <property type="nucleotide sequence ID" value="NZ_KQ960182.1"/>
</dbReference>
<dbReference type="Gene3D" id="3.30.230.10">
    <property type="match status" value="1"/>
</dbReference>